<dbReference type="InterPro" id="IPR017946">
    <property type="entry name" value="PLC-like_Pdiesterase_TIM-brl"/>
</dbReference>
<evidence type="ECO:0000313" key="10">
    <source>
        <dbReference type="Proteomes" id="UP000091967"/>
    </source>
</evidence>
<dbReference type="Proteomes" id="UP000091967">
    <property type="component" value="Unassembled WGS sequence"/>
</dbReference>
<keyword evidence="7" id="KW-0812">Transmembrane</keyword>
<feature type="transmembrane region" description="Helical" evidence="7">
    <location>
        <begin position="189"/>
        <end position="209"/>
    </location>
</feature>
<evidence type="ECO:0000256" key="1">
    <source>
        <dbReference type="ARBA" id="ARBA00012368"/>
    </source>
</evidence>
<dbReference type="SUPFAM" id="SSF51695">
    <property type="entry name" value="PLC-like phosphodiesterases"/>
    <property type="match status" value="1"/>
</dbReference>
<dbReference type="InterPro" id="IPR001711">
    <property type="entry name" value="PLipase_C_Pinositol-sp_Y"/>
</dbReference>
<feature type="transmembrane region" description="Helical" evidence="7">
    <location>
        <begin position="319"/>
        <end position="340"/>
    </location>
</feature>
<dbReference type="OMA" id="LYMARII"/>
<dbReference type="Pfam" id="PF00387">
    <property type="entry name" value="PI-PLC-Y"/>
    <property type="match status" value="1"/>
</dbReference>
<evidence type="ECO:0000256" key="5">
    <source>
        <dbReference type="RuleBase" id="RU361133"/>
    </source>
</evidence>
<proteinExistence type="predicted"/>
<reference evidence="9 10" key="1">
    <citation type="submission" date="2016-06" db="EMBL/GenBank/DDBJ databases">
        <title>Living apart together: crosstalk between the core and supernumerary genomes in a fungal plant pathogen.</title>
        <authorList>
            <person name="Vanheule A."/>
            <person name="Audenaert K."/>
            <person name="Warris S."/>
            <person name="Van De Geest H."/>
            <person name="Schijlen E."/>
            <person name="Hofte M."/>
            <person name="De Saeger S."/>
            <person name="Haesaert G."/>
            <person name="Waalwijk C."/>
            <person name="Van Der Lee T."/>
        </authorList>
    </citation>
    <scope>NUCLEOTIDE SEQUENCE [LARGE SCALE GENOMIC DNA]</scope>
    <source>
        <strain evidence="9 10">2516</strain>
    </source>
</reference>
<name>A0A1B8AUR4_FUSPO</name>
<dbReference type="PANTHER" id="PTHR10336">
    <property type="entry name" value="PHOSPHOINOSITIDE-SPECIFIC PHOSPHOLIPASE C FAMILY PROTEIN"/>
    <property type="match status" value="1"/>
</dbReference>
<evidence type="ECO:0000313" key="9">
    <source>
        <dbReference type="EMBL" id="OBS24283.1"/>
    </source>
</evidence>
<feature type="transmembrane region" description="Helical" evidence="7">
    <location>
        <begin position="480"/>
        <end position="504"/>
    </location>
</feature>
<organism evidence="9 10">
    <name type="scientific">Fusarium poae</name>
    <dbReference type="NCBI Taxonomy" id="36050"/>
    <lineage>
        <taxon>Eukaryota</taxon>
        <taxon>Fungi</taxon>
        <taxon>Dikarya</taxon>
        <taxon>Ascomycota</taxon>
        <taxon>Pezizomycotina</taxon>
        <taxon>Sordariomycetes</taxon>
        <taxon>Hypocreomycetidae</taxon>
        <taxon>Hypocreales</taxon>
        <taxon>Nectriaceae</taxon>
        <taxon>Fusarium</taxon>
    </lineage>
</organism>
<feature type="transmembrane region" description="Helical" evidence="7">
    <location>
        <begin position="273"/>
        <end position="294"/>
    </location>
</feature>
<keyword evidence="7" id="KW-0472">Membrane</keyword>
<dbReference type="CDD" id="cd08598">
    <property type="entry name" value="PI-PLC1c_yeast"/>
    <property type="match status" value="1"/>
</dbReference>
<dbReference type="EC" id="3.1.4.11" evidence="1 5"/>
<dbReference type="InterPro" id="IPR000909">
    <property type="entry name" value="PLipase_C_PInositol-sp_X_dom"/>
</dbReference>
<feature type="transmembrane region" description="Helical" evidence="7">
    <location>
        <begin position="456"/>
        <end position="474"/>
    </location>
</feature>
<dbReference type="PROSITE" id="PS50007">
    <property type="entry name" value="PIPLC_X_DOMAIN"/>
    <property type="match status" value="1"/>
</dbReference>
<dbReference type="InterPro" id="IPR035892">
    <property type="entry name" value="C2_domain_sf"/>
</dbReference>
<dbReference type="SMART" id="SM00149">
    <property type="entry name" value="PLCYc"/>
    <property type="match status" value="1"/>
</dbReference>
<dbReference type="STRING" id="36050.A0A1B8AUR4"/>
<dbReference type="GO" id="GO:0048015">
    <property type="term" value="P:phosphatidylinositol-mediated signaling"/>
    <property type="evidence" value="ECO:0007669"/>
    <property type="project" value="TreeGrafter"/>
</dbReference>
<feature type="domain" description="PI-PLC Y-box" evidence="8">
    <location>
        <begin position="873"/>
        <end position="954"/>
    </location>
</feature>
<dbReference type="EMBL" id="LYXU01000002">
    <property type="protein sequence ID" value="OBS24283.1"/>
    <property type="molecule type" value="Genomic_DNA"/>
</dbReference>
<evidence type="ECO:0000259" key="8">
    <source>
        <dbReference type="PROSITE" id="PS50008"/>
    </source>
</evidence>
<dbReference type="GO" id="GO:0004435">
    <property type="term" value="F:phosphatidylinositol-4,5-bisphosphate phospholipase C activity"/>
    <property type="evidence" value="ECO:0007669"/>
    <property type="project" value="UniProtKB-EC"/>
</dbReference>
<dbReference type="Pfam" id="PF00388">
    <property type="entry name" value="PI-PLC-X"/>
    <property type="match status" value="1"/>
</dbReference>
<keyword evidence="3 5" id="KW-0442">Lipid degradation</keyword>
<dbReference type="SMART" id="SM00148">
    <property type="entry name" value="PLCXc"/>
    <property type="match status" value="1"/>
</dbReference>
<dbReference type="PANTHER" id="PTHR10336:SF36">
    <property type="entry name" value="1-PHOSPHATIDYLINOSITOL 4,5-BISPHOSPHATE PHOSPHODIESTERASE BETA-4"/>
    <property type="match status" value="1"/>
</dbReference>
<keyword evidence="2 5" id="KW-0378">Hydrolase</keyword>
<dbReference type="PRINTS" id="PR00390">
    <property type="entry name" value="PHPHLIPASEC"/>
</dbReference>
<evidence type="ECO:0000256" key="7">
    <source>
        <dbReference type="SAM" id="Phobius"/>
    </source>
</evidence>
<keyword evidence="10" id="KW-1185">Reference proteome</keyword>
<dbReference type="AlphaFoldDB" id="A0A1B8AUR4"/>
<evidence type="ECO:0000256" key="4">
    <source>
        <dbReference type="ARBA" id="ARBA00023098"/>
    </source>
</evidence>
<dbReference type="Gene3D" id="3.20.20.190">
    <property type="entry name" value="Phosphatidylinositol (PI) phosphodiesterase"/>
    <property type="match status" value="1"/>
</dbReference>
<accession>A0A1B8AUR4</accession>
<dbReference type="GO" id="GO:0016042">
    <property type="term" value="P:lipid catabolic process"/>
    <property type="evidence" value="ECO:0007669"/>
    <property type="project" value="UniProtKB-KW"/>
</dbReference>
<feature type="region of interest" description="Disordered" evidence="6">
    <location>
        <begin position="795"/>
        <end position="841"/>
    </location>
</feature>
<dbReference type="InterPro" id="IPR001192">
    <property type="entry name" value="PI-PLC_fam"/>
</dbReference>
<feature type="transmembrane region" description="Helical" evidence="7">
    <location>
        <begin position="352"/>
        <end position="371"/>
    </location>
</feature>
<evidence type="ECO:0000256" key="2">
    <source>
        <dbReference type="ARBA" id="ARBA00022801"/>
    </source>
</evidence>
<dbReference type="Gene3D" id="2.60.40.150">
    <property type="entry name" value="C2 domain"/>
    <property type="match status" value="1"/>
</dbReference>
<feature type="transmembrane region" description="Helical" evidence="7">
    <location>
        <begin position="398"/>
        <end position="417"/>
    </location>
</feature>
<feature type="compositionally biased region" description="Basic and acidic residues" evidence="6">
    <location>
        <begin position="800"/>
        <end position="827"/>
    </location>
</feature>
<comment type="catalytic activity">
    <reaction evidence="5">
        <text>a 1,2-diacyl-sn-glycero-3-phospho-(1D-myo-inositol-4,5-bisphosphate) + H2O = 1D-myo-inositol 1,4,5-trisphosphate + a 1,2-diacyl-sn-glycerol + H(+)</text>
        <dbReference type="Rhea" id="RHEA:33179"/>
        <dbReference type="ChEBI" id="CHEBI:15377"/>
        <dbReference type="ChEBI" id="CHEBI:15378"/>
        <dbReference type="ChEBI" id="CHEBI:17815"/>
        <dbReference type="ChEBI" id="CHEBI:58456"/>
        <dbReference type="ChEBI" id="CHEBI:203600"/>
        <dbReference type="EC" id="3.1.4.11"/>
    </reaction>
</comment>
<gene>
    <name evidence="9" type="ORF">FPOA_04829</name>
</gene>
<evidence type="ECO:0000256" key="6">
    <source>
        <dbReference type="SAM" id="MobiDB-lite"/>
    </source>
</evidence>
<keyword evidence="7" id="KW-1133">Transmembrane helix</keyword>
<protein>
    <recommendedName>
        <fullName evidence="1 5">Phosphoinositide phospholipase C</fullName>
        <ecNumber evidence="1 5">3.1.4.11</ecNumber>
    </recommendedName>
</protein>
<keyword evidence="4 5" id="KW-0443">Lipid metabolism</keyword>
<dbReference type="GO" id="GO:0051209">
    <property type="term" value="P:release of sequestered calcium ion into cytosol"/>
    <property type="evidence" value="ECO:0007669"/>
    <property type="project" value="TreeGrafter"/>
</dbReference>
<sequence length="1083" mass="120307">MLLTAGCRGAYVQFQDCSEGHDSLSLIPESFHASVERGRDTFDWTFDLIAGLMDRNSCEVNLSNIIPRFSIVDYGSDTPYVSGQIVNNSCFTTQRIGSRSKFTIITSFNRSKLLDTYKTTVELTNSDNTTLSCVRAVLTPAVPGAIRLLGLWFPIVVFALACITACWPVRQSTRPNNRKNSFVSRTIDVLAYIQFIFFSGAMSLQYPGFFQPLVGLSGWSTLMLPAGIVENRSPYARAGVKDGIYEHNGTITGAPGLELLTQMTGSAVKPQSWMNTFVLSLLVFVFLYIISYIIHRLEIMRSSSILGSTNLGSSFKTQYWAVVRLFLSCFMLPLSAWATYQFLDGTIFGYQNSVMAILVLSLLLAGFYWSWSQEPEMASLFIHGPPCARSENKKVQKYCPLIIFFLMLFRGCIIGGLQTYSSVQVGLLLSCEAMHLMSMTYWTGLSHLTSLPGTLYMARIILSSIHIGFLPGVTSHSCKIIVAYINLCGHVIVLVFIFLIPILFDLGKFALGRYSAVISDIENDMQATAGDASIFGENNELVKLQRSLSSESNTLLNMILSRETKTFGDKDIRRIQPEILSLFMRNVQGEDEHTNVCDISRAFSGSSNTFVGSTQSDVEIKSAVDVSTDTLASYLVSKENSAIRNTPMDQDLDHPINEYFISTSHNTYLLGRQVATRSKLEGYIETLSQGCRSVEIDCWDGRNGQPIVKHGYSLTKSVSFRSVIDTINEHAFVSSDLPLWLSLEVHCCSSQRDIMAQIMIDVFGSSLITEPIPGCLRTLPSPSQLQGNILIKAKMPQDTGSKDSGQEDGDAVSKDHKQNEVDSKPESRVGSASVTHHLQREGRQEDLLQRLAIYGAGKRLPHSDAIDSHKNFIYSISETKFKKRISKEQSIGLIGTQHMVRVYPDPNRVDSSNFDPLKCWQHGVQMVALNYQTHDFNMRLNDALFTGSLGYVLKAQPEPKQIRIVFDVLMARVRRVGADSLVFVELELLLPDIPSQRVRTTAVLAHGADAAFDQNLDISIGTKYPHLAFLHWSVKSPSNSRPILMQSGIAKVSNLRKGYRVLPLGGTEMKSGHILCKISVNVL</sequence>
<evidence type="ECO:0000256" key="3">
    <source>
        <dbReference type="ARBA" id="ARBA00022963"/>
    </source>
</evidence>
<feature type="transmembrane region" description="Helical" evidence="7">
    <location>
        <begin position="149"/>
        <end position="169"/>
    </location>
</feature>
<comment type="caution">
    <text evidence="9">The sequence shown here is derived from an EMBL/GenBank/DDBJ whole genome shotgun (WGS) entry which is preliminary data.</text>
</comment>
<dbReference type="PROSITE" id="PS50008">
    <property type="entry name" value="PIPLC_Y_DOMAIN"/>
    <property type="match status" value="1"/>
</dbReference>